<keyword evidence="2" id="KW-0812">Transmembrane</keyword>
<evidence type="ECO:0000256" key="4">
    <source>
        <dbReference type="ARBA" id="ARBA00023136"/>
    </source>
</evidence>
<comment type="subcellular location">
    <subcellularLocation>
        <location evidence="1">Membrane</location>
        <topology evidence="1">Multi-pass membrane protein</topology>
    </subcellularLocation>
</comment>
<dbReference type="RefSeq" id="XP_065966335.1">
    <property type="nucleotide sequence ID" value="XM_066104133.1"/>
</dbReference>
<proteinExistence type="inferred from homology"/>
<dbReference type="PANTHER" id="PTHR33048">
    <property type="entry name" value="PTH11-LIKE INTEGRAL MEMBRANE PROTEIN (AFU_ORTHOLOGUE AFUA_5G11245)"/>
    <property type="match status" value="1"/>
</dbReference>
<evidence type="ECO:0000256" key="5">
    <source>
        <dbReference type="ARBA" id="ARBA00038359"/>
    </source>
</evidence>
<dbReference type="Proteomes" id="UP000245464">
    <property type="component" value="Chromosome 1"/>
</dbReference>
<comment type="similarity">
    <text evidence="5">Belongs to the SAT4 family.</text>
</comment>
<accession>A0A2W1HH13</accession>
<evidence type="ECO:0000256" key="1">
    <source>
        <dbReference type="ARBA" id="ARBA00004141"/>
    </source>
</evidence>
<gene>
    <name evidence="7" type="ORF">PtrM4_035950</name>
</gene>
<dbReference type="InterPro" id="IPR049326">
    <property type="entry name" value="Rhodopsin_dom_fungi"/>
</dbReference>
<evidence type="ECO:0000313" key="7">
    <source>
        <dbReference type="EMBL" id="KAF7579355.1"/>
    </source>
</evidence>
<evidence type="ECO:0000256" key="3">
    <source>
        <dbReference type="ARBA" id="ARBA00022989"/>
    </source>
</evidence>
<reference evidence="7" key="1">
    <citation type="journal article" date="2018" name="BMC Genomics">
        <title>Comparative genomics of the wheat fungal pathogen Pyrenophora tritici-repentis reveals chromosomal variations and genome plasticity.</title>
        <authorList>
            <person name="Moolhuijzen P."/>
            <person name="See P.T."/>
            <person name="Hane J.K."/>
            <person name="Shi G."/>
            <person name="Liu Z."/>
            <person name="Oliver R.P."/>
            <person name="Moffat C.S."/>
        </authorList>
    </citation>
    <scope>NUCLEOTIDE SEQUENCE [LARGE SCALE GENOMIC DNA]</scope>
    <source>
        <strain evidence="7">M4</strain>
    </source>
</reference>
<organism evidence="7 8">
    <name type="scientific">Pyrenophora tritici-repentis</name>
    <dbReference type="NCBI Taxonomy" id="45151"/>
    <lineage>
        <taxon>Eukaryota</taxon>
        <taxon>Fungi</taxon>
        <taxon>Dikarya</taxon>
        <taxon>Ascomycota</taxon>
        <taxon>Pezizomycotina</taxon>
        <taxon>Dothideomycetes</taxon>
        <taxon>Pleosporomycetidae</taxon>
        <taxon>Pleosporales</taxon>
        <taxon>Pleosporineae</taxon>
        <taxon>Pleosporaceae</taxon>
        <taxon>Pyrenophora</taxon>
    </lineage>
</organism>
<keyword evidence="4" id="KW-0472">Membrane</keyword>
<feature type="domain" description="Rhodopsin" evidence="6">
    <location>
        <begin position="42"/>
        <end position="226"/>
    </location>
</feature>
<sequence>MAPQSQAPPTPSLHPDEISHSYVVFIGITSAMTALATACVIARFASRLKTISLWWDDWAILASLVFAYGFLTTTVLVATVGGAGYHISEYSLAQLEKYLKIALANNVIYNASITLSKASVLLFYRRMFSVDRRLAISVNITAFILVGYFFAAAGGLIFSNNPIVGQWNLAVPSTSINNRAFWLAMAIVNISLDVIILALPQARVWTLQLSRTRKILISLVFLLGGLS</sequence>
<dbReference type="EMBL" id="NQIK02000001">
    <property type="protein sequence ID" value="KAF7579355.1"/>
    <property type="molecule type" value="Genomic_DNA"/>
</dbReference>
<protein>
    <recommendedName>
        <fullName evidence="6">Rhodopsin domain-containing protein</fullName>
    </recommendedName>
</protein>
<dbReference type="PANTHER" id="PTHR33048:SF151">
    <property type="entry name" value="INTEGRAL MEMBRANE PROTEIN"/>
    <property type="match status" value="1"/>
</dbReference>
<evidence type="ECO:0000313" key="8">
    <source>
        <dbReference type="Proteomes" id="UP000245464"/>
    </source>
</evidence>
<keyword evidence="3" id="KW-1133">Transmembrane helix</keyword>
<dbReference type="KEGG" id="ptrr:90954553"/>
<dbReference type="InterPro" id="IPR052337">
    <property type="entry name" value="SAT4-like"/>
</dbReference>
<name>A0A2W1HH13_9PLEO</name>
<dbReference type="GO" id="GO:0016020">
    <property type="term" value="C:membrane"/>
    <property type="evidence" value="ECO:0007669"/>
    <property type="project" value="UniProtKB-SubCell"/>
</dbReference>
<dbReference type="GeneID" id="90954553"/>
<evidence type="ECO:0000256" key="2">
    <source>
        <dbReference type="ARBA" id="ARBA00022692"/>
    </source>
</evidence>
<dbReference type="Pfam" id="PF20684">
    <property type="entry name" value="Fung_rhodopsin"/>
    <property type="match status" value="1"/>
</dbReference>
<evidence type="ECO:0000259" key="6">
    <source>
        <dbReference type="Pfam" id="PF20684"/>
    </source>
</evidence>
<comment type="caution">
    <text evidence="7">The sequence shown here is derived from an EMBL/GenBank/DDBJ whole genome shotgun (WGS) entry which is preliminary data.</text>
</comment>
<dbReference type="AlphaFoldDB" id="A0A2W1HH13"/>